<dbReference type="KEGG" id="tes:BW730_17410"/>
<dbReference type="SUPFAM" id="SSF56317">
    <property type="entry name" value="Carbon-nitrogen hydrolase"/>
    <property type="match status" value="1"/>
</dbReference>
<dbReference type="CDD" id="cd07581">
    <property type="entry name" value="nitrilase_3"/>
    <property type="match status" value="1"/>
</dbReference>
<keyword evidence="3" id="KW-0378">Hydrolase</keyword>
<name>A0A1Q2CS94_9ACTN</name>
<proteinExistence type="inferred from homology"/>
<dbReference type="Gene3D" id="3.60.110.10">
    <property type="entry name" value="Carbon-nitrogen hydrolase"/>
    <property type="match status" value="1"/>
</dbReference>
<organism evidence="3 4">
    <name type="scientific">Tessaracoccus aquimaris</name>
    <dbReference type="NCBI Taxonomy" id="1332264"/>
    <lineage>
        <taxon>Bacteria</taxon>
        <taxon>Bacillati</taxon>
        <taxon>Actinomycetota</taxon>
        <taxon>Actinomycetes</taxon>
        <taxon>Propionibacteriales</taxon>
        <taxon>Propionibacteriaceae</taxon>
        <taxon>Tessaracoccus</taxon>
    </lineage>
</organism>
<dbReference type="PANTHER" id="PTHR23088:SF27">
    <property type="entry name" value="DEAMINATED GLUTATHIONE AMIDASE"/>
    <property type="match status" value="1"/>
</dbReference>
<dbReference type="OrthoDB" id="9811121at2"/>
<evidence type="ECO:0000256" key="1">
    <source>
        <dbReference type="ARBA" id="ARBA00010613"/>
    </source>
</evidence>
<keyword evidence="4" id="KW-1185">Reference proteome</keyword>
<gene>
    <name evidence="3" type="ORF">BW730_17410</name>
</gene>
<dbReference type="Pfam" id="PF00795">
    <property type="entry name" value="CN_hydrolase"/>
    <property type="match status" value="1"/>
</dbReference>
<dbReference type="EMBL" id="CP019606">
    <property type="protein sequence ID" value="AQP49008.1"/>
    <property type="molecule type" value="Genomic_DNA"/>
</dbReference>
<feature type="domain" description="CN hydrolase" evidence="2">
    <location>
        <begin position="1"/>
        <end position="241"/>
    </location>
</feature>
<reference evidence="4" key="1">
    <citation type="submission" date="2017-02" db="EMBL/GenBank/DDBJ databases">
        <title>Tessaracoccus aquaemaris sp. nov., isolated from the intestine of a Korean rockfish, Sebastes schlegelii, in a marine aquaculture pond.</title>
        <authorList>
            <person name="Tak E.J."/>
            <person name="Bae J.-W."/>
        </authorList>
    </citation>
    <scope>NUCLEOTIDE SEQUENCE [LARGE SCALE GENOMIC DNA]</scope>
    <source>
        <strain evidence="4">NSG39</strain>
    </source>
</reference>
<dbReference type="InterPro" id="IPR003010">
    <property type="entry name" value="C-N_Hydrolase"/>
</dbReference>
<dbReference type="PROSITE" id="PS01227">
    <property type="entry name" value="UPF0012"/>
    <property type="match status" value="1"/>
</dbReference>
<dbReference type="AlphaFoldDB" id="A0A1Q2CS94"/>
<comment type="similarity">
    <text evidence="1">Belongs to the carbon-nitrogen hydrolase superfamily. NIT1/NIT2 family.</text>
</comment>
<dbReference type="GO" id="GO:0016787">
    <property type="term" value="F:hydrolase activity"/>
    <property type="evidence" value="ECO:0007669"/>
    <property type="project" value="UniProtKB-KW"/>
</dbReference>
<evidence type="ECO:0000313" key="4">
    <source>
        <dbReference type="Proteomes" id="UP000188145"/>
    </source>
</evidence>
<dbReference type="PROSITE" id="PS50263">
    <property type="entry name" value="CN_HYDROLASE"/>
    <property type="match status" value="1"/>
</dbReference>
<dbReference type="Proteomes" id="UP000188145">
    <property type="component" value="Chromosome"/>
</dbReference>
<dbReference type="InterPro" id="IPR036526">
    <property type="entry name" value="C-N_Hydrolase_sf"/>
</dbReference>
<evidence type="ECO:0000259" key="2">
    <source>
        <dbReference type="PROSITE" id="PS50263"/>
    </source>
</evidence>
<protein>
    <submittedName>
        <fullName evidence="3">Hydrolase</fullName>
    </submittedName>
</protein>
<dbReference type="InterPro" id="IPR001110">
    <property type="entry name" value="UPF0012_CS"/>
</dbReference>
<dbReference type="RefSeq" id="WP_077687366.1">
    <property type="nucleotide sequence ID" value="NZ_CP019606.1"/>
</dbReference>
<dbReference type="STRING" id="1332264.BW730_17410"/>
<evidence type="ECO:0000313" key="3">
    <source>
        <dbReference type="EMBL" id="AQP49008.1"/>
    </source>
</evidence>
<accession>A0A1Q2CS94</accession>
<sequence>MRIAVAQISATTDPLANLDLVEDNVVRAAAEGADLVVFPEATMCSFARPAAEVAEPFDGPWAESVRGIAARHGVSVAVGMFTTADSGRVRNTLLVAGPTEARYDKIHLYDALGYRESRTIAPGEELATVEIAGVTVGLAICYDIRFPAQFQSLAREGASVILVSAAWAPGPHKIHQWRSLATARGMDSTAFVVAVDQSASGDPEVRALPTGVGHSIVVDPTGKVLLELGTADELAVIDIDPAEAEAARESLPILIP</sequence>
<dbReference type="PANTHER" id="PTHR23088">
    <property type="entry name" value="NITRILASE-RELATED"/>
    <property type="match status" value="1"/>
</dbReference>